<dbReference type="GO" id="GO:0008721">
    <property type="term" value="F:D-serine ammonia-lyase activity"/>
    <property type="evidence" value="ECO:0007669"/>
    <property type="project" value="UniProtKB-EC"/>
</dbReference>
<evidence type="ECO:0000256" key="15">
    <source>
        <dbReference type="ARBA" id="ARBA00081060"/>
    </source>
</evidence>
<dbReference type="GO" id="GO:0018114">
    <property type="term" value="F:threonine racemase activity"/>
    <property type="evidence" value="ECO:0007669"/>
    <property type="project" value="TreeGrafter"/>
</dbReference>
<comment type="catalytic activity">
    <reaction evidence="8">
        <text>D-serine = pyruvate + NH4(+)</text>
        <dbReference type="Rhea" id="RHEA:13977"/>
        <dbReference type="ChEBI" id="CHEBI:15361"/>
        <dbReference type="ChEBI" id="CHEBI:28938"/>
        <dbReference type="ChEBI" id="CHEBI:35247"/>
        <dbReference type="EC" id="4.3.1.18"/>
    </reaction>
</comment>
<evidence type="ECO:0000259" key="17">
    <source>
        <dbReference type="Pfam" id="PF00291"/>
    </source>
</evidence>
<dbReference type="EC" id="4.3.1.18" evidence="11"/>
<evidence type="ECO:0000256" key="1">
    <source>
        <dbReference type="ARBA" id="ARBA00001933"/>
    </source>
</evidence>
<dbReference type="Proteomes" id="UP000887577">
    <property type="component" value="Unplaced"/>
</dbReference>
<dbReference type="GO" id="GO:0000287">
    <property type="term" value="F:magnesium ion binding"/>
    <property type="evidence" value="ECO:0007669"/>
    <property type="project" value="TreeGrafter"/>
</dbReference>
<dbReference type="SUPFAM" id="SSF53686">
    <property type="entry name" value="Tryptophan synthase beta subunit-like PLP-dependent enzymes"/>
    <property type="match status" value="1"/>
</dbReference>
<comment type="catalytic activity">
    <reaction evidence="7">
        <text>L-serine = pyruvate + NH4(+)</text>
        <dbReference type="Rhea" id="RHEA:19169"/>
        <dbReference type="ChEBI" id="CHEBI:15361"/>
        <dbReference type="ChEBI" id="CHEBI:28938"/>
        <dbReference type="ChEBI" id="CHEBI:33384"/>
        <dbReference type="EC" id="4.3.1.17"/>
    </reaction>
</comment>
<dbReference type="GO" id="GO:0030378">
    <property type="term" value="F:serine racemase activity"/>
    <property type="evidence" value="ECO:0007669"/>
    <property type="project" value="UniProtKB-EC"/>
</dbReference>
<comment type="cofactor">
    <cofactor evidence="1">
        <name>pyridoxal 5'-phosphate</name>
        <dbReference type="ChEBI" id="CHEBI:597326"/>
    </cofactor>
</comment>
<evidence type="ECO:0000313" key="18">
    <source>
        <dbReference type="Proteomes" id="UP000887577"/>
    </source>
</evidence>
<evidence type="ECO:0000313" key="19">
    <source>
        <dbReference type="WBParaSite" id="PSU_v2.g16412.t1"/>
    </source>
</evidence>
<evidence type="ECO:0000256" key="3">
    <source>
        <dbReference type="ARBA" id="ARBA00012093"/>
    </source>
</evidence>
<evidence type="ECO:0000256" key="2">
    <source>
        <dbReference type="ARBA" id="ARBA00010869"/>
    </source>
</evidence>
<proteinExistence type="inferred from homology"/>
<evidence type="ECO:0000256" key="5">
    <source>
        <dbReference type="ARBA" id="ARBA00023239"/>
    </source>
</evidence>
<evidence type="ECO:0000256" key="13">
    <source>
        <dbReference type="ARBA" id="ARBA00070760"/>
    </source>
</evidence>
<evidence type="ECO:0000256" key="4">
    <source>
        <dbReference type="ARBA" id="ARBA00022898"/>
    </source>
</evidence>
<evidence type="ECO:0000256" key="6">
    <source>
        <dbReference type="ARBA" id="ARBA00031418"/>
    </source>
</evidence>
<keyword evidence="18" id="KW-1185">Reference proteome</keyword>
<dbReference type="GO" id="GO:0070179">
    <property type="term" value="P:D-serine biosynthetic process"/>
    <property type="evidence" value="ECO:0007669"/>
    <property type="project" value="TreeGrafter"/>
</dbReference>
<evidence type="ECO:0000256" key="16">
    <source>
        <dbReference type="ARBA" id="ARBA00081761"/>
    </source>
</evidence>
<evidence type="ECO:0000256" key="8">
    <source>
        <dbReference type="ARBA" id="ARBA00050422"/>
    </source>
</evidence>
<evidence type="ECO:0000256" key="14">
    <source>
        <dbReference type="ARBA" id="ARBA00076108"/>
    </source>
</evidence>
<dbReference type="InterPro" id="IPR001926">
    <property type="entry name" value="TrpB-like_PALP"/>
</dbReference>
<dbReference type="EC" id="4.3.1.17" evidence="3"/>
<evidence type="ECO:0000256" key="10">
    <source>
        <dbReference type="ARBA" id="ARBA00056426"/>
    </source>
</evidence>
<dbReference type="InterPro" id="IPR036052">
    <property type="entry name" value="TrpB-like_PALP_sf"/>
</dbReference>
<dbReference type="GO" id="GO:0030170">
    <property type="term" value="F:pyridoxal phosphate binding"/>
    <property type="evidence" value="ECO:0007669"/>
    <property type="project" value="TreeGrafter"/>
</dbReference>
<organism evidence="18 19">
    <name type="scientific">Panagrolaimus superbus</name>
    <dbReference type="NCBI Taxonomy" id="310955"/>
    <lineage>
        <taxon>Eukaryota</taxon>
        <taxon>Metazoa</taxon>
        <taxon>Ecdysozoa</taxon>
        <taxon>Nematoda</taxon>
        <taxon>Chromadorea</taxon>
        <taxon>Rhabditida</taxon>
        <taxon>Tylenchina</taxon>
        <taxon>Panagrolaimomorpha</taxon>
        <taxon>Panagrolaimoidea</taxon>
        <taxon>Panagrolaimidae</taxon>
        <taxon>Panagrolaimus</taxon>
    </lineage>
</organism>
<dbReference type="CDD" id="cd01562">
    <property type="entry name" value="Thr-dehyd"/>
    <property type="match status" value="1"/>
</dbReference>
<dbReference type="GO" id="GO:0003941">
    <property type="term" value="F:L-serine ammonia-lyase activity"/>
    <property type="evidence" value="ECO:0007669"/>
    <property type="project" value="UniProtKB-EC"/>
</dbReference>
<keyword evidence="5" id="KW-0456">Lyase</keyword>
<accession>A0A914YCC9</accession>
<dbReference type="AlphaFoldDB" id="A0A914YCC9"/>
<dbReference type="Pfam" id="PF00291">
    <property type="entry name" value="PALP"/>
    <property type="match status" value="1"/>
</dbReference>
<dbReference type="PANTHER" id="PTHR43050">
    <property type="entry name" value="SERINE / THREONINE RACEMASE FAMILY MEMBER"/>
    <property type="match status" value="1"/>
</dbReference>
<sequence length="331" mass="36149">MEYILSATGIELAASRIATAIHKTPIFTSDTLNDYVASLTNTGKGPKLYFKCENLQKTGSFKCRGASNAVAKLLSGPEKDQIKGFVTHSSGNHGQALAFAAKKFQTQCIVVVPSNAPKAKVKAIEGYEAKIVIVEPTMEARKGKCNELAEKEGLQIVDPHDDWNVMEGQGTLSLEIIEQVPDVEAVLVSVGGGGLIGGICQWFHERKPKVQIIGVEPEGKNILESITAGKRLWKTGAALDTIADGVRVRPLGEKCFEVMKHLSHKKIYSVNNEDIRFAWKLIWERLKLVVEPSSAMPLAAIFKYPEDFKDMKSIVLILCGGNVDFVDPSLV</sequence>
<protein>
    <recommendedName>
        <fullName evidence="13">Serine racemase</fullName>
        <ecNumber evidence="3">4.3.1.17</ecNumber>
        <ecNumber evidence="11">4.3.1.18</ecNumber>
        <ecNumber evidence="12">5.1.1.18</ecNumber>
    </recommendedName>
    <alternativeName>
        <fullName evidence="14">D-serine ammonia-lyase</fullName>
    </alternativeName>
    <alternativeName>
        <fullName evidence="16">D-serine dehydratase</fullName>
    </alternativeName>
    <alternativeName>
        <fullName evidence="15">L-serine ammonia-lyase</fullName>
    </alternativeName>
    <alternativeName>
        <fullName evidence="6">L-serine dehydratase</fullName>
    </alternativeName>
</protein>
<dbReference type="WBParaSite" id="PSU_v2.g16412.t1">
    <property type="protein sequence ID" value="PSU_v2.g16412.t1"/>
    <property type="gene ID" value="PSU_v2.g16412"/>
</dbReference>
<comment type="catalytic activity">
    <reaction evidence="9">
        <text>L-serine = D-serine</text>
        <dbReference type="Rhea" id="RHEA:10980"/>
        <dbReference type="ChEBI" id="CHEBI:33384"/>
        <dbReference type="ChEBI" id="CHEBI:35247"/>
        <dbReference type="EC" id="5.1.1.18"/>
    </reaction>
</comment>
<dbReference type="GO" id="GO:0006563">
    <property type="term" value="P:L-serine metabolic process"/>
    <property type="evidence" value="ECO:0007669"/>
    <property type="project" value="UniProtKB-ARBA"/>
</dbReference>
<comment type="similarity">
    <text evidence="2">Belongs to the serine/threonine dehydratase family.</text>
</comment>
<keyword evidence="4" id="KW-0663">Pyridoxal phosphate</keyword>
<dbReference type="GO" id="GO:0005524">
    <property type="term" value="F:ATP binding"/>
    <property type="evidence" value="ECO:0007669"/>
    <property type="project" value="TreeGrafter"/>
</dbReference>
<feature type="domain" description="Tryptophan synthase beta chain-like PALP" evidence="17">
    <location>
        <begin position="19"/>
        <end position="320"/>
    </location>
</feature>
<dbReference type="EC" id="5.1.1.18" evidence="12"/>
<comment type="function">
    <text evidence="10">Catalyzes the synthesis of D-serine from L-serine. D-serine is a key coagonist with glutamate at NMDA receptors. Has dehydratase activity towards both L-serine and D-serine.</text>
</comment>
<dbReference type="FunFam" id="3.40.50.1100:FF:000041">
    <property type="entry name" value="Threonine ammonia-lyase, variant"/>
    <property type="match status" value="1"/>
</dbReference>
<dbReference type="Gene3D" id="3.40.50.1100">
    <property type="match status" value="2"/>
</dbReference>
<evidence type="ECO:0000256" key="12">
    <source>
        <dbReference type="ARBA" id="ARBA00066592"/>
    </source>
</evidence>
<evidence type="ECO:0000256" key="11">
    <source>
        <dbReference type="ARBA" id="ARBA00066349"/>
    </source>
</evidence>
<dbReference type="PANTHER" id="PTHR43050:SF1">
    <property type="entry name" value="SERINE RACEMASE"/>
    <property type="match status" value="1"/>
</dbReference>
<evidence type="ECO:0000256" key="9">
    <source>
        <dbReference type="ARBA" id="ARBA00051769"/>
    </source>
</evidence>
<name>A0A914YCC9_9BILA</name>
<reference evidence="19" key="1">
    <citation type="submission" date="2022-11" db="UniProtKB">
        <authorList>
            <consortium name="WormBaseParasite"/>
        </authorList>
    </citation>
    <scope>IDENTIFICATION</scope>
</reference>
<evidence type="ECO:0000256" key="7">
    <source>
        <dbReference type="ARBA" id="ARBA00049406"/>
    </source>
</evidence>